<dbReference type="InterPro" id="IPR003660">
    <property type="entry name" value="HAMP_dom"/>
</dbReference>
<dbReference type="Gene3D" id="3.30.565.10">
    <property type="entry name" value="Histidine kinase-like ATPase, C-terminal domain"/>
    <property type="match status" value="1"/>
</dbReference>
<protein>
    <recommendedName>
        <fullName evidence="3">histidine kinase</fullName>
        <ecNumber evidence="3">2.7.13.3</ecNumber>
    </recommendedName>
</protein>
<keyword evidence="10" id="KW-0418">Kinase</keyword>
<evidence type="ECO:0000313" key="19">
    <source>
        <dbReference type="Proteomes" id="UP001595711"/>
    </source>
</evidence>
<gene>
    <name evidence="18" type="ORF">ACFOOQ_20095</name>
</gene>
<evidence type="ECO:0000313" key="18">
    <source>
        <dbReference type="EMBL" id="MFC3677865.1"/>
    </source>
</evidence>
<dbReference type="EMBL" id="JBHRYJ010000006">
    <property type="protein sequence ID" value="MFC3677865.1"/>
    <property type="molecule type" value="Genomic_DNA"/>
</dbReference>
<keyword evidence="8 15" id="KW-0812">Transmembrane</keyword>
<evidence type="ECO:0000256" key="9">
    <source>
        <dbReference type="ARBA" id="ARBA00022741"/>
    </source>
</evidence>
<organism evidence="18 19">
    <name type="scientific">Ferrovibrio xuzhouensis</name>
    <dbReference type="NCBI Taxonomy" id="1576914"/>
    <lineage>
        <taxon>Bacteria</taxon>
        <taxon>Pseudomonadati</taxon>
        <taxon>Pseudomonadota</taxon>
        <taxon>Alphaproteobacteria</taxon>
        <taxon>Rhodospirillales</taxon>
        <taxon>Rhodospirillaceae</taxon>
        <taxon>Ferrovibrio</taxon>
    </lineage>
</organism>
<dbReference type="InterPro" id="IPR036890">
    <property type="entry name" value="HATPase_C_sf"/>
</dbReference>
<dbReference type="InterPro" id="IPR005467">
    <property type="entry name" value="His_kinase_dom"/>
</dbReference>
<dbReference type="SMART" id="SM00304">
    <property type="entry name" value="HAMP"/>
    <property type="match status" value="2"/>
</dbReference>
<evidence type="ECO:0000256" key="11">
    <source>
        <dbReference type="ARBA" id="ARBA00022840"/>
    </source>
</evidence>
<feature type="domain" description="Histidine kinase" evidence="16">
    <location>
        <begin position="242"/>
        <end position="437"/>
    </location>
</feature>
<keyword evidence="19" id="KW-1185">Reference proteome</keyword>
<evidence type="ECO:0000256" key="5">
    <source>
        <dbReference type="ARBA" id="ARBA00022519"/>
    </source>
</evidence>
<keyword evidence="13" id="KW-0902">Two-component regulatory system</keyword>
<evidence type="ECO:0000256" key="13">
    <source>
        <dbReference type="ARBA" id="ARBA00023012"/>
    </source>
</evidence>
<evidence type="ECO:0000259" key="16">
    <source>
        <dbReference type="PROSITE" id="PS50109"/>
    </source>
</evidence>
<keyword evidence="7" id="KW-0808">Transferase</keyword>
<evidence type="ECO:0000256" key="4">
    <source>
        <dbReference type="ARBA" id="ARBA00022475"/>
    </source>
</evidence>
<evidence type="ECO:0000256" key="6">
    <source>
        <dbReference type="ARBA" id="ARBA00022553"/>
    </source>
</evidence>
<dbReference type="Proteomes" id="UP001595711">
    <property type="component" value="Unassembled WGS sequence"/>
</dbReference>
<feature type="transmembrane region" description="Helical" evidence="15">
    <location>
        <begin position="160"/>
        <end position="181"/>
    </location>
</feature>
<dbReference type="Gene3D" id="1.10.287.130">
    <property type="match status" value="1"/>
</dbReference>
<evidence type="ECO:0000256" key="7">
    <source>
        <dbReference type="ARBA" id="ARBA00022679"/>
    </source>
</evidence>
<feature type="transmembrane region" description="Helical" evidence="15">
    <location>
        <begin position="12"/>
        <end position="36"/>
    </location>
</feature>
<dbReference type="SUPFAM" id="SSF47384">
    <property type="entry name" value="Homodimeric domain of signal transducing histidine kinase"/>
    <property type="match status" value="1"/>
</dbReference>
<dbReference type="InterPro" id="IPR050980">
    <property type="entry name" value="2C_sensor_his_kinase"/>
</dbReference>
<evidence type="ECO:0000256" key="14">
    <source>
        <dbReference type="ARBA" id="ARBA00023136"/>
    </source>
</evidence>
<evidence type="ECO:0000256" key="15">
    <source>
        <dbReference type="SAM" id="Phobius"/>
    </source>
</evidence>
<dbReference type="InterPro" id="IPR036097">
    <property type="entry name" value="HisK_dim/P_sf"/>
</dbReference>
<evidence type="ECO:0000256" key="3">
    <source>
        <dbReference type="ARBA" id="ARBA00012438"/>
    </source>
</evidence>
<keyword evidence="14 15" id="KW-0472">Membrane</keyword>
<dbReference type="Pfam" id="PF00672">
    <property type="entry name" value="HAMP"/>
    <property type="match status" value="1"/>
</dbReference>
<keyword evidence="5" id="KW-0997">Cell inner membrane</keyword>
<dbReference type="CDD" id="cd00082">
    <property type="entry name" value="HisKA"/>
    <property type="match status" value="1"/>
</dbReference>
<dbReference type="InterPro" id="IPR003594">
    <property type="entry name" value="HATPase_dom"/>
</dbReference>
<dbReference type="InterPro" id="IPR003661">
    <property type="entry name" value="HisK_dim/P_dom"/>
</dbReference>
<comment type="subcellular location">
    <subcellularLocation>
        <location evidence="2">Cell inner membrane</location>
        <topology evidence="2">Multi-pass membrane protein</topology>
    </subcellularLocation>
</comment>
<evidence type="ECO:0000256" key="1">
    <source>
        <dbReference type="ARBA" id="ARBA00000085"/>
    </source>
</evidence>
<dbReference type="Pfam" id="PF00512">
    <property type="entry name" value="HisKA"/>
    <property type="match status" value="1"/>
</dbReference>
<dbReference type="PROSITE" id="PS50885">
    <property type="entry name" value="HAMP"/>
    <property type="match status" value="1"/>
</dbReference>
<dbReference type="PANTHER" id="PTHR44936">
    <property type="entry name" value="SENSOR PROTEIN CREC"/>
    <property type="match status" value="1"/>
</dbReference>
<evidence type="ECO:0000259" key="17">
    <source>
        <dbReference type="PROSITE" id="PS50885"/>
    </source>
</evidence>
<evidence type="ECO:0000256" key="2">
    <source>
        <dbReference type="ARBA" id="ARBA00004429"/>
    </source>
</evidence>
<comment type="catalytic activity">
    <reaction evidence="1">
        <text>ATP + protein L-histidine = ADP + protein N-phospho-L-histidine.</text>
        <dbReference type="EC" id="2.7.13.3"/>
    </reaction>
</comment>
<dbReference type="SMART" id="SM00387">
    <property type="entry name" value="HATPase_c"/>
    <property type="match status" value="1"/>
</dbReference>
<sequence length="437" mass="49296">MRLIKRLLPRTLFGRWLLLLMAPIVILQGLLTYIFYERHWDTVTRRLALGLSGEIATIIDMRDRSSSPVVLGDLLLGMQSTLQLSVTFTPNTKFPVDLPPPRVYSILDRMLVQALGERLTQPYLIDTQRDDGNIAIYVQLPDSLMTVIAPENRVFSSSTYIFIIWMAGASAILLGIAVLFLRNQIKPIRRLAEAADAFGKGRELASFRPAGAEEVRAAARAFLAMRDRIRRHIRERTDMLAGVSHDLRTPLTRMKLQLSMMAAGSETAELKRDVDEMDKMVAAYLAFARGQSEQPAEPTDLNNLLQELADDVRRSGRELQFETAQPVTLMLRRLSFKRALSNLIENALRFGRRVRLTMERRRDSVELHIDDDGPGIPEKERHKVFRPFYRLDQARHGSGNVGLGLTIARDAVLAHGGEIRLANSPMGGLRVSVRLPI</sequence>
<keyword evidence="11 18" id="KW-0067">ATP-binding</keyword>
<dbReference type="Pfam" id="PF02518">
    <property type="entry name" value="HATPase_c"/>
    <property type="match status" value="1"/>
</dbReference>
<dbReference type="PRINTS" id="PR00344">
    <property type="entry name" value="BCTRLSENSOR"/>
</dbReference>
<dbReference type="EC" id="2.7.13.3" evidence="3"/>
<dbReference type="PROSITE" id="PS50109">
    <property type="entry name" value="HIS_KIN"/>
    <property type="match status" value="1"/>
</dbReference>
<dbReference type="PANTHER" id="PTHR44936:SF5">
    <property type="entry name" value="SENSOR HISTIDINE KINASE ENVZ"/>
    <property type="match status" value="1"/>
</dbReference>
<keyword evidence="6" id="KW-0597">Phosphoprotein</keyword>
<evidence type="ECO:0000256" key="8">
    <source>
        <dbReference type="ARBA" id="ARBA00022692"/>
    </source>
</evidence>
<dbReference type="SMART" id="SM00388">
    <property type="entry name" value="HisKA"/>
    <property type="match status" value="1"/>
</dbReference>
<dbReference type="GO" id="GO:0005524">
    <property type="term" value="F:ATP binding"/>
    <property type="evidence" value="ECO:0007669"/>
    <property type="project" value="UniProtKB-KW"/>
</dbReference>
<evidence type="ECO:0000256" key="10">
    <source>
        <dbReference type="ARBA" id="ARBA00022777"/>
    </source>
</evidence>
<keyword evidence="9" id="KW-0547">Nucleotide-binding</keyword>
<proteinExistence type="predicted"/>
<dbReference type="SUPFAM" id="SSF55874">
    <property type="entry name" value="ATPase domain of HSP90 chaperone/DNA topoisomerase II/histidine kinase"/>
    <property type="match status" value="1"/>
</dbReference>
<dbReference type="RefSeq" id="WP_379729476.1">
    <property type="nucleotide sequence ID" value="NZ_JBHRYJ010000006.1"/>
</dbReference>
<name>A0ABV7VK27_9PROT</name>
<keyword evidence="12 15" id="KW-1133">Transmembrane helix</keyword>
<feature type="domain" description="HAMP" evidence="17">
    <location>
        <begin position="182"/>
        <end position="234"/>
    </location>
</feature>
<dbReference type="InterPro" id="IPR004358">
    <property type="entry name" value="Sig_transdc_His_kin-like_C"/>
</dbReference>
<reference evidence="19" key="1">
    <citation type="journal article" date="2019" name="Int. J. Syst. Evol. Microbiol.">
        <title>The Global Catalogue of Microorganisms (GCM) 10K type strain sequencing project: providing services to taxonomists for standard genome sequencing and annotation.</title>
        <authorList>
            <consortium name="The Broad Institute Genomics Platform"/>
            <consortium name="The Broad Institute Genome Sequencing Center for Infectious Disease"/>
            <person name="Wu L."/>
            <person name="Ma J."/>
        </authorList>
    </citation>
    <scope>NUCLEOTIDE SEQUENCE [LARGE SCALE GENOMIC DNA]</scope>
    <source>
        <strain evidence="19">KCTC 42182</strain>
    </source>
</reference>
<comment type="caution">
    <text evidence="18">The sequence shown here is derived from an EMBL/GenBank/DDBJ whole genome shotgun (WGS) entry which is preliminary data.</text>
</comment>
<accession>A0ABV7VK27</accession>
<keyword evidence="4" id="KW-1003">Cell membrane</keyword>
<evidence type="ECO:0000256" key="12">
    <source>
        <dbReference type="ARBA" id="ARBA00022989"/>
    </source>
</evidence>